<evidence type="ECO:0000256" key="5">
    <source>
        <dbReference type="ARBA" id="ARBA00022884"/>
    </source>
</evidence>
<dbReference type="Gene3D" id="3.30.1370.30">
    <property type="match status" value="1"/>
</dbReference>
<sequence>MARLNPIADAMSTIKNAGDAGKSEVIVEPASKLLGAMLRVMQENGFISGFEFIDDGRGGQFRVQLSGTINKCGAISPRFPVAMADMEYWESQYLPAKNFGILIVSTSKGVISHAEARNEGIGGQLLGYVY</sequence>
<proteinExistence type="inferred from homology"/>
<organism evidence="10 11">
    <name type="scientific">Methanoculleus sediminis</name>
    <dbReference type="NCBI Taxonomy" id="1550566"/>
    <lineage>
        <taxon>Archaea</taxon>
        <taxon>Methanobacteriati</taxon>
        <taxon>Methanobacteriota</taxon>
        <taxon>Stenosarchaea group</taxon>
        <taxon>Methanomicrobia</taxon>
        <taxon>Methanomicrobiales</taxon>
        <taxon>Methanomicrobiaceae</taxon>
        <taxon>Methanoculleus</taxon>
    </lineage>
</organism>
<dbReference type="AlphaFoldDB" id="A0A0H1R1X1"/>
<reference evidence="10 11" key="1">
    <citation type="journal article" date="2015" name="Int. J. Syst. Evol. Microbiol.">
        <title>Methanoculleus sediminis sp. nov., a methanogen from sediments near a submarine mud volcano.</title>
        <authorList>
            <person name="Chen S.C."/>
            <person name="Chen M.F."/>
            <person name="Lai M.C."/>
            <person name="Weng C.Y."/>
            <person name="Wu S.Y."/>
            <person name="Lin S."/>
            <person name="Yang T.F."/>
            <person name="Chen P.C."/>
        </authorList>
    </citation>
    <scope>NUCLEOTIDE SEQUENCE [LARGE SCALE GENOMIC DNA]</scope>
    <source>
        <strain evidence="10 11">S3Fa</strain>
    </source>
</reference>
<keyword evidence="11" id="KW-1185">Reference proteome</keyword>
<evidence type="ECO:0000256" key="6">
    <source>
        <dbReference type="ARBA" id="ARBA00022980"/>
    </source>
</evidence>
<evidence type="ECO:0000256" key="9">
    <source>
        <dbReference type="RuleBase" id="RU003660"/>
    </source>
</evidence>
<evidence type="ECO:0000313" key="11">
    <source>
        <dbReference type="Proteomes" id="UP000035301"/>
    </source>
</evidence>
<dbReference type="GO" id="GO:0005840">
    <property type="term" value="C:ribosome"/>
    <property type="evidence" value="ECO:0007669"/>
    <property type="project" value="UniProtKB-KW"/>
</dbReference>
<dbReference type="NCBIfam" id="NF003115">
    <property type="entry name" value="PRK04034.1"/>
    <property type="match status" value="1"/>
</dbReference>
<evidence type="ECO:0000256" key="1">
    <source>
        <dbReference type="ARBA" id="ARBA00002569"/>
    </source>
</evidence>
<keyword evidence="7 8" id="KW-0687">Ribonucleoprotein</keyword>
<dbReference type="GO" id="GO:0006412">
    <property type="term" value="P:translation"/>
    <property type="evidence" value="ECO:0007669"/>
    <property type="project" value="UniProtKB-UniRule"/>
</dbReference>
<keyword evidence="6 8" id="KW-0689">Ribosomal protein</keyword>
<dbReference type="PATRIC" id="fig|1550566.3.peg.406"/>
<comment type="caution">
    <text evidence="10">The sequence shown here is derived from an EMBL/GenBank/DDBJ whole genome shotgun (WGS) entry which is preliminary data.</text>
</comment>
<gene>
    <name evidence="8" type="primary">rps8</name>
    <name evidence="10" type="ORF">SZ63_01930</name>
</gene>
<dbReference type="Proteomes" id="UP000035301">
    <property type="component" value="Unassembled WGS sequence"/>
</dbReference>
<dbReference type="STRING" id="1550566.SZ63_01930"/>
<dbReference type="OrthoDB" id="5670at2157"/>
<comment type="subunit">
    <text evidence="3 8">Part of the 30S ribosomal subunit.</text>
</comment>
<evidence type="ECO:0000256" key="8">
    <source>
        <dbReference type="HAMAP-Rule" id="MF_01302"/>
    </source>
</evidence>
<dbReference type="Pfam" id="PF00410">
    <property type="entry name" value="Ribosomal_S8"/>
    <property type="match status" value="1"/>
</dbReference>
<dbReference type="GO" id="GO:0003735">
    <property type="term" value="F:structural constituent of ribosome"/>
    <property type="evidence" value="ECO:0007669"/>
    <property type="project" value="InterPro"/>
</dbReference>
<dbReference type="Gene3D" id="3.30.1490.10">
    <property type="match status" value="1"/>
</dbReference>
<dbReference type="GO" id="GO:1990904">
    <property type="term" value="C:ribonucleoprotein complex"/>
    <property type="evidence" value="ECO:0007669"/>
    <property type="project" value="UniProtKB-KW"/>
</dbReference>
<dbReference type="InterPro" id="IPR035987">
    <property type="entry name" value="Ribosomal_uS8_sf"/>
</dbReference>
<dbReference type="FunFam" id="3.30.1490.10:FF:000002">
    <property type="entry name" value="40S ribosomal protein S15a"/>
    <property type="match status" value="1"/>
</dbReference>
<dbReference type="HAMAP" id="MF_01302_A">
    <property type="entry name" value="Ribosomal_uS8_A"/>
    <property type="match status" value="1"/>
</dbReference>
<dbReference type="EMBL" id="JXOJ01000001">
    <property type="protein sequence ID" value="KLK89220.1"/>
    <property type="molecule type" value="Genomic_DNA"/>
</dbReference>
<evidence type="ECO:0000256" key="3">
    <source>
        <dbReference type="ARBA" id="ARBA00011458"/>
    </source>
</evidence>
<keyword evidence="5 8" id="KW-0694">RNA-binding</keyword>
<comment type="similarity">
    <text evidence="2 8 9">Belongs to the universal ribosomal protein uS8 family.</text>
</comment>
<dbReference type="PROSITE" id="PS00053">
    <property type="entry name" value="RIBOSOMAL_S8"/>
    <property type="match status" value="1"/>
</dbReference>
<evidence type="ECO:0000256" key="2">
    <source>
        <dbReference type="ARBA" id="ARBA00006471"/>
    </source>
</evidence>
<dbReference type="InterPro" id="IPR000630">
    <property type="entry name" value="Ribosomal_uS8"/>
</dbReference>
<evidence type="ECO:0000256" key="4">
    <source>
        <dbReference type="ARBA" id="ARBA00022730"/>
    </source>
</evidence>
<evidence type="ECO:0000256" key="7">
    <source>
        <dbReference type="ARBA" id="ARBA00023274"/>
    </source>
</evidence>
<accession>A0A0H1R1X1</accession>
<name>A0A0H1R1X1_9EURY</name>
<protein>
    <recommendedName>
        <fullName evidence="8">Small ribosomal subunit protein uS8</fullName>
    </recommendedName>
</protein>
<dbReference type="InterPro" id="IPR047863">
    <property type="entry name" value="Ribosomal_uS8_CS"/>
</dbReference>
<comment type="function">
    <text evidence="1 8">One of the primary rRNA binding proteins, it binds directly to 16S rRNA central domain where it helps coordinate assembly of the platform of the 30S subunit.</text>
</comment>
<dbReference type="RefSeq" id="WP_048180225.1">
    <property type="nucleotide sequence ID" value="NZ_JXOJ01000001.1"/>
</dbReference>
<evidence type="ECO:0000313" key="10">
    <source>
        <dbReference type="EMBL" id="KLK89220.1"/>
    </source>
</evidence>
<keyword evidence="4 8" id="KW-0699">rRNA-binding</keyword>
<dbReference type="GO" id="GO:0019843">
    <property type="term" value="F:rRNA binding"/>
    <property type="evidence" value="ECO:0007669"/>
    <property type="project" value="UniProtKB-UniRule"/>
</dbReference>
<dbReference type="PANTHER" id="PTHR11758">
    <property type="entry name" value="40S RIBOSOMAL PROTEIN S15A"/>
    <property type="match status" value="1"/>
</dbReference>
<dbReference type="SUPFAM" id="SSF56047">
    <property type="entry name" value="Ribosomal protein S8"/>
    <property type="match status" value="1"/>
</dbReference>